<name>A0ABP8Z0I3_9ACTN</name>
<accession>A0ABP8Z0I3</accession>
<evidence type="ECO:0000256" key="4">
    <source>
        <dbReference type="PROSITE-ProRule" id="PRU00335"/>
    </source>
</evidence>
<feature type="DNA-binding region" description="H-T-H motif" evidence="4">
    <location>
        <begin position="69"/>
        <end position="88"/>
    </location>
</feature>
<dbReference type="Proteomes" id="UP001499882">
    <property type="component" value="Unassembled WGS sequence"/>
</dbReference>
<dbReference type="InterPro" id="IPR001647">
    <property type="entry name" value="HTH_TetR"/>
</dbReference>
<evidence type="ECO:0000256" key="3">
    <source>
        <dbReference type="ARBA" id="ARBA00023163"/>
    </source>
</evidence>
<feature type="domain" description="HTH tetR-type" evidence="5">
    <location>
        <begin position="46"/>
        <end position="106"/>
    </location>
</feature>
<dbReference type="Pfam" id="PF00440">
    <property type="entry name" value="TetR_N"/>
    <property type="match status" value="1"/>
</dbReference>
<dbReference type="InterPro" id="IPR036271">
    <property type="entry name" value="Tet_transcr_reg_TetR-rel_C_sf"/>
</dbReference>
<keyword evidence="7" id="KW-1185">Reference proteome</keyword>
<dbReference type="PROSITE" id="PS50977">
    <property type="entry name" value="HTH_TETR_2"/>
    <property type="match status" value="1"/>
</dbReference>
<dbReference type="SUPFAM" id="SSF46689">
    <property type="entry name" value="Homeodomain-like"/>
    <property type="match status" value="1"/>
</dbReference>
<dbReference type="Gene3D" id="1.10.357.10">
    <property type="entry name" value="Tetracycline Repressor, domain 2"/>
    <property type="match status" value="1"/>
</dbReference>
<reference evidence="7" key="1">
    <citation type="journal article" date="2019" name="Int. J. Syst. Evol. Microbiol.">
        <title>The Global Catalogue of Microorganisms (GCM) 10K type strain sequencing project: providing services to taxonomists for standard genome sequencing and annotation.</title>
        <authorList>
            <consortium name="The Broad Institute Genomics Platform"/>
            <consortium name="The Broad Institute Genome Sequencing Center for Infectious Disease"/>
            <person name="Wu L."/>
            <person name="Ma J."/>
        </authorList>
    </citation>
    <scope>NUCLEOTIDE SEQUENCE [LARGE SCALE GENOMIC DNA]</scope>
    <source>
        <strain evidence="7">JCM 18532</strain>
    </source>
</reference>
<comment type="caution">
    <text evidence="6">The sequence shown here is derived from an EMBL/GenBank/DDBJ whole genome shotgun (WGS) entry which is preliminary data.</text>
</comment>
<dbReference type="InterPro" id="IPR023772">
    <property type="entry name" value="DNA-bd_HTH_TetR-type_CS"/>
</dbReference>
<keyword evidence="2 4" id="KW-0238">DNA-binding</keyword>
<keyword evidence="1" id="KW-0805">Transcription regulation</keyword>
<dbReference type="SUPFAM" id="SSF48498">
    <property type="entry name" value="Tetracyclin repressor-like, C-terminal domain"/>
    <property type="match status" value="1"/>
</dbReference>
<dbReference type="PROSITE" id="PS01081">
    <property type="entry name" value="HTH_TETR_1"/>
    <property type="match status" value="1"/>
</dbReference>
<evidence type="ECO:0000259" key="5">
    <source>
        <dbReference type="PROSITE" id="PS50977"/>
    </source>
</evidence>
<dbReference type="Gene3D" id="1.10.10.60">
    <property type="entry name" value="Homeodomain-like"/>
    <property type="match status" value="1"/>
</dbReference>
<dbReference type="PRINTS" id="PR00455">
    <property type="entry name" value="HTHTETR"/>
</dbReference>
<sequence length="233" mass="25076">MGRPLIIPYRSVLKGTLALFKTDRYRTCTLRHMDSGAGTKPGRPRGFDAEAALERATRVFWEQGYDGASLADLTAAMGITRTSMYAAFGNKDELFRLALERYTQDGTEYAADALGRPTAREVAETFLHGAALASTRPGYPPGCLGVQGSLAAGPTARNARDALIAWRNEGVTHLRDRFQRAVDEGDLPATATPVDLARYVMTVANGIAVQAVSGASRAELERVATAAMKAWPL</sequence>
<dbReference type="PANTHER" id="PTHR47506:SF1">
    <property type="entry name" value="HTH-TYPE TRANSCRIPTIONAL REGULATOR YJDC"/>
    <property type="match status" value="1"/>
</dbReference>
<evidence type="ECO:0000256" key="1">
    <source>
        <dbReference type="ARBA" id="ARBA00023015"/>
    </source>
</evidence>
<evidence type="ECO:0000313" key="7">
    <source>
        <dbReference type="Proteomes" id="UP001499882"/>
    </source>
</evidence>
<keyword evidence="3" id="KW-0804">Transcription</keyword>
<dbReference type="InterPro" id="IPR009057">
    <property type="entry name" value="Homeodomain-like_sf"/>
</dbReference>
<gene>
    <name evidence="6" type="ORF">GCM10023350_29210</name>
</gene>
<protein>
    <submittedName>
        <fullName evidence="6">TetR/AcrR family transcriptional regulator</fullName>
    </submittedName>
</protein>
<evidence type="ECO:0000313" key="6">
    <source>
        <dbReference type="EMBL" id="GAA4742708.1"/>
    </source>
</evidence>
<dbReference type="PANTHER" id="PTHR47506">
    <property type="entry name" value="TRANSCRIPTIONAL REGULATORY PROTEIN"/>
    <property type="match status" value="1"/>
</dbReference>
<dbReference type="EMBL" id="BAABKN010000019">
    <property type="protein sequence ID" value="GAA4742708.1"/>
    <property type="molecule type" value="Genomic_DNA"/>
</dbReference>
<evidence type="ECO:0000256" key="2">
    <source>
        <dbReference type="ARBA" id="ARBA00023125"/>
    </source>
</evidence>
<proteinExistence type="predicted"/>
<organism evidence="6 7">
    <name type="scientific">Nocardioides endophyticus</name>
    <dbReference type="NCBI Taxonomy" id="1353775"/>
    <lineage>
        <taxon>Bacteria</taxon>
        <taxon>Bacillati</taxon>
        <taxon>Actinomycetota</taxon>
        <taxon>Actinomycetes</taxon>
        <taxon>Propionibacteriales</taxon>
        <taxon>Nocardioidaceae</taxon>
        <taxon>Nocardioides</taxon>
    </lineage>
</organism>